<evidence type="ECO:0000256" key="4">
    <source>
        <dbReference type="ARBA" id="ARBA00022448"/>
    </source>
</evidence>
<dbReference type="GO" id="GO:0015031">
    <property type="term" value="P:protein transport"/>
    <property type="evidence" value="ECO:0007669"/>
    <property type="project" value="UniProtKB-KW"/>
</dbReference>
<organism evidence="10 11">
    <name type="scientific">Gomphillus americanus</name>
    <dbReference type="NCBI Taxonomy" id="1940652"/>
    <lineage>
        <taxon>Eukaryota</taxon>
        <taxon>Fungi</taxon>
        <taxon>Dikarya</taxon>
        <taxon>Ascomycota</taxon>
        <taxon>Pezizomycotina</taxon>
        <taxon>Lecanoromycetes</taxon>
        <taxon>OSLEUM clade</taxon>
        <taxon>Ostropomycetidae</taxon>
        <taxon>Ostropales</taxon>
        <taxon>Graphidaceae</taxon>
        <taxon>Gomphilloideae</taxon>
        <taxon>Gomphillus</taxon>
    </lineage>
</organism>
<name>A0A8H3IKK5_9LECA</name>
<dbReference type="PANTHER" id="PTHR19316:SF34">
    <property type="entry name" value="NUCLEOTIDE EXCHANGE FACTOR SIL1"/>
    <property type="match status" value="1"/>
</dbReference>
<sequence length="424" mass="46807">MSLLALLGTIPVLGLTAPVDSQDIICHGKDCYPKIFEATDEFQVVREDQVIPKGLHVRMDFNTGLKEAKLYDGIDDPNLQAIEVFSDVSDDTQVAEEAFPSPAEGHPYLQPKSQHVLKPEKAADQGAIRPPPSGPDGAGFQRDTNTIISVSTSDDDEALLPALENLEDLSHDIYWGLRLGQDGKVVHKLNTFVATNSLPEKIRAAAALLLGTAIQNNPAALNAALSHFYNDDYPTGPLETVMLALLHEQVPTLTIKLIYLLSELCQDHAQLTRFIRLDGLHTLRDLYDASLANKDAKDRLRQKISNFVLDHFLIEESLQHLTTLDSTLKDHENGDDSWVVLSEEDLSMPVSSQENPLDMRSTALIKWCEPFSTSLAGWGSSSSLRSESRTAREHVTEASVALDQRLQKLYGCTCDSLSKCPRSR</sequence>
<dbReference type="PANTHER" id="PTHR19316">
    <property type="entry name" value="PROTEIN FOLDING REGULATOR"/>
    <property type="match status" value="1"/>
</dbReference>
<feature type="signal peptide" evidence="9">
    <location>
        <begin position="1"/>
        <end position="21"/>
    </location>
</feature>
<comment type="similarity">
    <text evidence="1">Belongs to the SIL1 family.</text>
</comment>
<evidence type="ECO:0000256" key="1">
    <source>
        <dbReference type="ARBA" id="ARBA00010588"/>
    </source>
</evidence>
<keyword evidence="4" id="KW-0813">Transport</keyword>
<dbReference type="Proteomes" id="UP000664169">
    <property type="component" value="Unassembled WGS sequence"/>
</dbReference>
<feature type="chain" id="PRO_5034137037" description="Nucleotide exchange factor SIL1" evidence="9">
    <location>
        <begin position="22"/>
        <end position="424"/>
    </location>
</feature>
<gene>
    <name evidence="10" type="ORF">GOMPHAMPRED_002519</name>
</gene>
<dbReference type="InterPro" id="IPR016024">
    <property type="entry name" value="ARM-type_fold"/>
</dbReference>
<dbReference type="GO" id="GO:0005783">
    <property type="term" value="C:endoplasmic reticulum"/>
    <property type="evidence" value="ECO:0007669"/>
    <property type="project" value="InterPro"/>
</dbReference>
<accession>A0A8H3IKK5</accession>
<dbReference type="Pfam" id="PF16782">
    <property type="entry name" value="SIL1"/>
    <property type="match status" value="1"/>
</dbReference>
<comment type="subunit">
    <text evidence="2">Interacts with KAR2.</text>
</comment>
<evidence type="ECO:0000256" key="2">
    <source>
        <dbReference type="ARBA" id="ARBA00011799"/>
    </source>
</evidence>
<keyword evidence="7" id="KW-0653">Protein transport</keyword>
<comment type="caution">
    <text evidence="10">The sequence shown here is derived from an EMBL/GenBank/DDBJ whole genome shotgun (WGS) entry which is preliminary data.</text>
</comment>
<protein>
    <recommendedName>
        <fullName evidence="3">Nucleotide exchange factor SIL1</fullName>
    </recommendedName>
</protein>
<dbReference type="OrthoDB" id="448649at2759"/>
<keyword evidence="11" id="KW-1185">Reference proteome</keyword>
<dbReference type="InterPro" id="IPR031884">
    <property type="entry name" value="Sil1_fungi"/>
</dbReference>
<evidence type="ECO:0000256" key="9">
    <source>
        <dbReference type="SAM" id="SignalP"/>
    </source>
</evidence>
<evidence type="ECO:0000256" key="7">
    <source>
        <dbReference type="ARBA" id="ARBA00022927"/>
    </source>
</evidence>
<dbReference type="EMBL" id="CAJPDQ010000018">
    <property type="protein sequence ID" value="CAF9922313.1"/>
    <property type="molecule type" value="Genomic_DNA"/>
</dbReference>
<dbReference type="InterPro" id="IPR011989">
    <property type="entry name" value="ARM-like"/>
</dbReference>
<proteinExistence type="inferred from homology"/>
<evidence type="ECO:0000256" key="5">
    <source>
        <dbReference type="ARBA" id="ARBA00022729"/>
    </source>
</evidence>
<evidence type="ECO:0000256" key="3">
    <source>
        <dbReference type="ARBA" id="ARBA00015352"/>
    </source>
</evidence>
<dbReference type="Gene3D" id="1.25.10.10">
    <property type="entry name" value="Leucine-rich Repeat Variant"/>
    <property type="match status" value="1"/>
</dbReference>
<keyword evidence="8" id="KW-0811">Translocation</keyword>
<dbReference type="AlphaFoldDB" id="A0A8H3IKK5"/>
<dbReference type="SUPFAM" id="SSF48371">
    <property type="entry name" value="ARM repeat"/>
    <property type="match status" value="1"/>
</dbReference>
<dbReference type="InterPro" id="IPR050693">
    <property type="entry name" value="Hsp70_NEF-Inhibitors"/>
</dbReference>
<evidence type="ECO:0000313" key="11">
    <source>
        <dbReference type="Proteomes" id="UP000664169"/>
    </source>
</evidence>
<evidence type="ECO:0000256" key="6">
    <source>
        <dbReference type="ARBA" id="ARBA00022824"/>
    </source>
</evidence>
<dbReference type="GO" id="GO:0000774">
    <property type="term" value="F:adenyl-nucleotide exchange factor activity"/>
    <property type="evidence" value="ECO:0007669"/>
    <property type="project" value="InterPro"/>
</dbReference>
<evidence type="ECO:0000313" key="10">
    <source>
        <dbReference type="EMBL" id="CAF9922313.1"/>
    </source>
</evidence>
<keyword evidence="6" id="KW-0256">Endoplasmic reticulum</keyword>
<keyword evidence="5 9" id="KW-0732">Signal</keyword>
<reference evidence="10" key="1">
    <citation type="submission" date="2021-03" db="EMBL/GenBank/DDBJ databases">
        <authorList>
            <person name="Tagirdzhanova G."/>
        </authorList>
    </citation>
    <scope>NUCLEOTIDE SEQUENCE</scope>
</reference>
<evidence type="ECO:0000256" key="8">
    <source>
        <dbReference type="ARBA" id="ARBA00023010"/>
    </source>
</evidence>